<dbReference type="OrthoDB" id="2121326at2759"/>
<reference evidence="3" key="1">
    <citation type="submission" date="2021-05" db="EMBL/GenBank/DDBJ databases">
        <title>The genome of the haptophyte Pavlova lutheri (Diacronema luteri, Pavlovales) - a model for lipid biosynthesis in eukaryotic algae.</title>
        <authorList>
            <person name="Hulatt C.J."/>
            <person name="Posewitz M.C."/>
        </authorList>
    </citation>
    <scope>NUCLEOTIDE SEQUENCE</scope>
    <source>
        <strain evidence="3">NIVA-4/92</strain>
    </source>
</reference>
<feature type="chain" id="PRO_5035293375" description="Thioredoxin domain-containing protein" evidence="1">
    <location>
        <begin position="18"/>
        <end position="255"/>
    </location>
</feature>
<sequence length="255" mass="24908">MLVVVHALVLGFGSSAAVRARALGVCVSTGIRLADDSEAAPPGESKAPDAKLAAAIGLSGLAGGATVVSSAATIATAAGGVCAGGACVAGAGALAGASGGAAAAVATGGGLLAGAKAMLVGGTLLATAMVSGITGAPTLDSMVRASTPLNVAIGSGRPTVMEFYGGACPHCRSAAKDLRPVEDAAIRDKGVNWVMINTDDPGMAPVWNMYHVDEIPHFEFFDAAGNEVGFEVGDVGAQTIERRIAQALAHGARSD</sequence>
<dbReference type="InterPro" id="IPR036249">
    <property type="entry name" value="Thioredoxin-like_sf"/>
</dbReference>
<dbReference type="GO" id="GO:0016671">
    <property type="term" value="F:oxidoreductase activity, acting on a sulfur group of donors, disulfide as acceptor"/>
    <property type="evidence" value="ECO:0007669"/>
    <property type="project" value="TreeGrafter"/>
</dbReference>
<organism evidence="3 4">
    <name type="scientific">Diacronema lutheri</name>
    <name type="common">Unicellular marine alga</name>
    <name type="synonym">Monochrysis lutheri</name>
    <dbReference type="NCBI Taxonomy" id="2081491"/>
    <lineage>
        <taxon>Eukaryota</taxon>
        <taxon>Haptista</taxon>
        <taxon>Haptophyta</taxon>
        <taxon>Pavlovophyceae</taxon>
        <taxon>Pavlovales</taxon>
        <taxon>Pavlovaceae</taxon>
        <taxon>Diacronema</taxon>
    </lineage>
</organism>
<dbReference type="PROSITE" id="PS51352">
    <property type="entry name" value="THIOREDOXIN_2"/>
    <property type="match status" value="1"/>
</dbReference>
<dbReference type="Proteomes" id="UP000751190">
    <property type="component" value="Unassembled WGS sequence"/>
</dbReference>
<dbReference type="InterPro" id="IPR013766">
    <property type="entry name" value="Thioredoxin_domain"/>
</dbReference>
<dbReference type="EMBL" id="JAGTXO010000001">
    <property type="protein sequence ID" value="KAG8470658.1"/>
    <property type="molecule type" value="Genomic_DNA"/>
</dbReference>
<dbReference type="GO" id="GO:0010190">
    <property type="term" value="P:cytochrome b6f complex assembly"/>
    <property type="evidence" value="ECO:0007669"/>
    <property type="project" value="TreeGrafter"/>
</dbReference>
<name>A0A8J5XM52_DIALT</name>
<dbReference type="InterPro" id="IPR044241">
    <property type="entry name" value="TxlA/HCF164"/>
</dbReference>
<dbReference type="GO" id="GO:0009535">
    <property type="term" value="C:chloroplast thylakoid membrane"/>
    <property type="evidence" value="ECO:0007669"/>
    <property type="project" value="TreeGrafter"/>
</dbReference>
<protein>
    <recommendedName>
        <fullName evidence="2">Thioredoxin domain-containing protein</fullName>
    </recommendedName>
</protein>
<evidence type="ECO:0000313" key="3">
    <source>
        <dbReference type="EMBL" id="KAG8470658.1"/>
    </source>
</evidence>
<feature type="domain" description="Thioredoxin" evidence="2">
    <location>
        <begin position="118"/>
        <end position="249"/>
    </location>
</feature>
<gene>
    <name evidence="3" type="ORF">KFE25_009079</name>
</gene>
<evidence type="ECO:0000313" key="4">
    <source>
        <dbReference type="Proteomes" id="UP000751190"/>
    </source>
</evidence>
<dbReference type="AlphaFoldDB" id="A0A8J5XM52"/>
<dbReference type="PANTHER" id="PTHR47353">
    <property type="entry name" value="THIOREDOXIN-LIKE PROTEIN HCF164, CHLOROPLASTIC"/>
    <property type="match status" value="1"/>
</dbReference>
<dbReference type="PANTHER" id="PTHR47353:SF1">
    <property type="entry name" value="THIOREDOXIN-LIKE PROTEIN HCF164, CHLOROPLASTIC"/>
    <property type="match status" value="1"/>
</dbReference>
<keyword evidence="4" id="KW-1185">Reference proteome</keyword>
<dbReference type="SUPFAM" id="SSF52833">
    <property type="entry name" value="Thioredoxin-like"/>
    <property type="match status" value="1"/>
</dbReference>
<keyword evidence="1" id="KW-0732">Signal</keyword>
<comment type="caution">
    <text evidence="3">The sequence shown here is derived from an EMBL/GenBank/DDBJ whole genome shotgun (WGS) entry which is preliminary data.</text>
</comment>
<accession>A0A8J5XM52</accession>
<evidence type="ECO:0000256" key="1">
    <source>
        <dbReference type="SAM" id="SignalP"/>
    </source>
</evidence>
<feature type="signal peptide" evidence="1">
    <location>
        <begin position="1"/>
        <end position="17"/>
    </location>
</feature>
<dbReference type="Gene3D" id="3.40.30.10">
    <property type="entry name" value="Glutaredoxin"/>
    <property type="match status" value="1"/>
</dbReference>
<evidence type="ECO:0000259" key="2">
    <source>
        <dbReference type="PROSITE" id="PS51352"/>
    </source>
</evidence>
<proteinExistence type="predicted"/>